<evidence type="ECO:0000256" key="9">
    <source>
        <dbReference type="ARBA" id="ARBA00034075"/>
    </source>
</evidence>
<keyword evidence="8" id="KW-1015">Disulfide bond</keyword>
<dbReference type="GO" id="GO:0045493">
    <property type="term" value="P:xylan catabolic process"/>
    <property type="evidence" value="ECO:0007669"/>
    <property type="project" value="UniProtKB-KW"/>
</dbReference>
<dbReference type="AlphaFoldDB" id="A0A6A5XDL8"/>
<evidence type="ECO:0000256" key="1">
    <source>
        <dbReference type="ARBA" id="ARBA00006249"/>
    </source>
</evidence>
<keyword evidence="3" id="KW-0119">Carbohydrate metabolism</keyword>
<dbReference type="PANTHER" id="PTHR33938:SF15">
    <property type="entry name" value="FERULOYL ESTERASE B-RELATED"/>
    <property type="match status" value="1"/>
</dbReference>
<protein>
    <recommendedName>
        <fullName evidence="10">Carboxylic ester hydrolase</fullName>
        <ecNumber evidence="10">3.1.1.-</ecNumber>
    </recommendedName>
</protein>
<dbReference type="EC" id="3.1.1.-" evidence="10"/>
<gene>
    <name evidence="11" type="ORF">BU24DRAFT_454598</name>
</gene>
<evidence type="ECO:0000256" key="6">
    <source>
        <dbReference type="ARBA" id="ARBA00022801"/>
    </source>
</evidence>
<evidence type="ECO:0000256" key="7">
    <source>
        <dbReference type="ARBA" id="ARBA00022837"/>
    </source>
</evidence>
<dbReference type="InterPro" id="IPR029058">
    <property type="entry name" value="AB_hydrolase_fold"/>
</dbReference>
<dbReference type="Proteomes" id="UP000799778">
    <property type="component" value="Unassembled WGS sequence"/>
</dbReference>
<evidence type="ECO:0000256" key="3">
    <source>
        <dbReference type="ARBA" id="ARBA00022651"/>
    </source>
</evidence>
<comment type="catalytic activity">
    <reaction evidence="9">
        <text>feruloyl-polysaccharide + H2O = ferulate + polysaccharide.</text>
        <dbReference type="EC" id="3.1.1.73"/>
    </reaction>
</comment>
<evidence type="ECO:0000256" key="8">
    <source>
        <dbReference type="ARBA" id="ARBA00023157"/>
    </source>
</evidence>
<evidence type="ECO:0000313" key="12">
    <source>
        <dbReference type="Proteomes" id="UP000799778"/>
    </source>
</evidence>
<dbReference type="GO" id="GO:0046872">
    <property type="term" value="F:metal ion binding"/>
    <property type="evidence" value="ECO:0007669"/>
    <property type="project" value="UniProtKB-KW"/>
</dbReference>
<evidence type="ECO:0000256" key="10">
    <source>
        <dbReference type="RuleBase" id="RU361238"/>
    </source>
</evidence>
<accession>A0A6A5XDL8</accession>
<feature type="chain" id="PRO_5025714969" description="Carboxylic ester hydrolase" evidence="10">
    <location>
        <begin position="21"/>
        <end position="582"/>
    </location>
</feature>
<dbReference type="GeneID" id="54288723"/>
<comment type="similarity">
    <text evidence="1 10">Belongs to the tannase family.</text>
</comment>
<feature type="signal peptide" evidence="10">
    <location>
        <begin position="1"/>
        <end position="20"/>
    </location>
</feature>
<dbReference type="EMBL" id="ML978075">
    <property type="protein sequence ID" value="KAF2011108.1"/>
    <property type="molecule type" value="Genomic_DNA"/>
</dbReference>
<organism evidence="11 12">
    <name type="scientific">Aaosphaeria arxii CBS 175.79</name>
    <dbReference type="NCBI Taxonomy" id="1450172"/>
    <lineage>
        <taxon>Eukaryota</taxon>
        <taxon>Fungi</taxon>
        <taxon>Dikarya</taxon>
        <taxon>Ascomycota</taxon>
        <taxon>Pezizomycotina</taxon>
        <taxon>Dothideomycetes</taxon>
        <taxon>Pleosporomycetidae</taxon>
        <taxon>Pleosporales</taxon>
        <taxon>Pleosporales incertae sedis</taxon>
        <taxon>Aaosphaeria</taxon>
    </lineage>
</organism>
<evidence type="ECO:0000313" key="11">
    <source>
        <dbReference type="EMBL" id="KAF2011108.1"/>
    </source>
</evidence>
<dbReference type="OrthoDB" id="5014423at2759"/>
<proteinExistence type="inferred from homology"/>
<dbReference type="GO" id="GO:0030600">
    <property type="term" value="F:feruloyl esterase activity"/>
    <property type="evidence" value="ECO:0007669"/>
    <property type="project" value="UniProtKB-EC"/>
</dbReference>
<keyword evidence="7" id="KW-0106">Calcium</keyword>
<keyword evidence="5 10" id="KW-0732">Signal</keyword>
<evidence type="ECO:0000256" key="2">
    <source>
        <dbReference type="ARBA" id="ARBA00022487"/>
    </source>
</evidence>
<dbReference type="Gene3D" id="3.40.50.1820">
    <property type="entry name" value="alpha/beta hydrolase"/>
    <property type="match status" value="1"/>
</dbReference>
<dbReference type="InterPro" id="IPR011118">
    <property type="entry name" value="Tannase/feruloyl_esterase"/>
</dbReference>
<reference evidence="11" key="1">
    <citation type="journal article" date="2020" name="Stud. Mycol.">
        <title>101 Dothideomycetes genomes: a test case for predicting lifestyles and emergence of pathogens.</title>
        <authorList>
            <person name="Haridas S."/>
            <person name="Albert R."/>
            <person name="Binder M."/>
            <person name="Bloem J."/>
            <person name="Labutti K."/>
            <person name="Salamov A."/>
            <person name="Andreopoulos B."/>
            <person name="Baker S."/>
            <person name="Barry K."/>
            <person name="Bills G."/>
            <person name="Bluhm B."/>
            <person name="Cannon C."/>
            <person name="Castanera R."/>
            <person name="Culley D."/>
            <person name="Daum C."/>
            <person name="Ezra D."/>
            <person name="Gonzalez J."/>
            <person name="Henrissat B."/>
            <person name="Kuo A."/>
            <person name="Liang C."/>
            <person name="Lipzen A."/>
            <person name="Lutzoni F."/>
            <person name="Magnuson J."/>
            <person name="Mondo S."/>
            <person name="Nolan M."/>
            <person name="Ohm R."/>
            <person name="Pangilinan J."/>
            <person name="Park H.-J."/>
            <person name="Ramirez L."/>
            <person name="Alfaro M."/>
            <person name="Sun H."/>
            <person name="Tritt A."/>
            <person name="Yoshinaga Y."/>
            <person name="Zwiers L.-H."/>
            <person name="Turgeon B."/>
            <person name="Goodwin S."/>
            <person name="Spatafora J."/>
            <person name="Crous P."/>
            <person name="Grigoriev I."/>
        </authorList>
    </citation>
    <scope>NUCLEOTIDE SEQUENCE</scope>
    <source>
        <strain evidence="11">CBS 175.79</strain>
    </source>
</reference>
<keyword evidence="2" id="KW-0719">Serine esterase</keyword>
<keyword evidence="6 10" id="KW-0378">Hydrolase</keyword>
<dbReference type="SUPFAM" id="SSF53474">
    <property type="entry name" value="alpha/beta-Hydrolases"/>
    <property type="match status" value="1"/>
</dbReference>
<keyword evidence="12" id="KW-1185">Reference proteome</keyword>
<keyword evidence="4" id="KW-0479">Metal-binding</keyword>
<evidence type="ECO:0000256" key="5">
    <source>
        <dbReference type="ARBA" id="ARBA00022729"/>
    </source>
</evidence>
<dbReference type="PANTHER" id="PTHR33938">
    <property type="entry name" value="FERULOYL ESTERASE B-RELATED"/>
    <property type="match status" value="1"/>
</dbReference>
<keyword evidence="3" id="KW-0624">Polysaccharide degradation</keyword>
<name>A0A6A5XDL8_9PLEO</name>
<evidence type="ECO:0000256" key="4">
    <source>
        <dbReference type="ARBA" id="ARBA00022723"/>
    </source>
</evidence>
<sequence>MSKFISCSTILLSLAASALADDSLQRMNAALADVFKGVTNTTILHVQHFVTGDFLLPVSPPNGAVPVVPRASNGATVVKLFIRTTGNAPATPNATAGTDVGIELWFPEVDAWTGRIVNFVHGGWQGYAGVTATNFSSPQIDTSISEYSEWASSNGYVSAISDGGHVAKDLLDTSYLVTANNEPNYEGWKNQAWQSAHLMAETSKSIAKAYYGREQNKTYLQGCSTGGRAAYQMAQQFPADYDGIVAISPSITGSRLYESIGNPTLILNNDKHEPFTTTQLSILGQKAIAAGDTSITGQHDGYITDWQNNTYDATKDPTILRVEDGGNCTEPWAITLAQANAINKIWYGITRDGQIPSPSQDNGYGLNLNSHKLYWGPMRGSQLTFANTPFAIVGNWWASVFRDASLGDPDYFPGGTNAWQNFTYEQFAEKMLEGQRLDHEWINMDADNPDLSAFHDQGGKIMVYHGLADPNVPPHATISYYERSSAISGGYERAREFHRLFLVPGMGHCAPVSGQYGDANVPFVGGDDLVEEVARWVEDGKGPDSVLATSSDGKVSRPVCVYPGLPRYDREGDVGSASSFSC</sequence>
<dbReference type="Pfam" id="PF07519">
    <property type="entry name" value="Tannase"/>
    <property type="match status" value="1"/>
</dbReference>
<keyword evidence="3" id="KW-0858">Xylan degradation</keyword>
<dbReference type="RefSeq" id="XP_033379447.1">
    <property type="nucleotide sequence ID" value="XM_033531326.1"/>
</dbReference>